<dbReference type="AlphaFoldDB" id="A0A326RZS5"/>
<accession>A0A326RZS5</accession>
<name>A0A326RZS5_9BACT</name>
<dbReference type="EMBL" id="QKTX01000001">
    <property type="protein sequence ID" value="PZV87301.1"/>
    <property type="molecule type" value="Genomic_DNA"/>
</dbReference>
<evidence type="ECO:0000313" key="1">
    <source>
        <dbReference type="EMBL" id="PZV87301.1"/>
    </source>
</evidence>
<proteinExistence type="predicted"/>
<sequence>MIIQTLKCDFLIEGSGEMDGTLFIYSDSIDELQRLFGSSAVEYSSKPEWKYRALTCKQDFANALILIVKEIDYNNFSLPRMVMA</sequence>
<organism evidence="1 2">
    <name type="scientific">Algoriphagus aquaeductus</name>
    <dbReference type="NCBI Taxonomy" id="475299"/>
    <lineage>
        <taxon>Bacteria</taxon>
        <taxon>Pseudomonadati</taxon>
        <taxon>Bacteroidota</taxon>
        <taxon>Cytophagia</taxon>
        <taxon>Cytophagales</taxon>
        <taxon>Cyclobacteriaceae</taxon>
        <taxon>Algoriphagus</taxon>
    </lineage>
</organism>
<comment type="caution">
    <text evidence="1">The sequence shown here is derived from an EMBL/GenBank/DDBJ whole genome shotgun (WGS) entry which is preliminary data.</text>
</comment>
<reference evidence="1 2" key="1">
    <citation type="submission" date="2018-06" db="EMBL/GenBank/DDBJ databases">
        <title>Genomic Encyclopedia of Archaeal and Bacterial Type Strains, Phase II (KMG-II): from individual species to whole genera.</title>
        <authorList>
            <person name="Goeker M."/>
        </authorList>
    </citation>
    <scope>NUCLEOTIDE SEQUENCE [LARGE SCALE GENOMIC DNA]</scope>
    <source>
        <strain evidence="1 2">T4</strain>
    </source>
</reference>
<gene>
    <name evidence="1" type="ORF">CLV31_101174</name>
</gene>
<dbReference type="RefSeq" id="WP_111390990.1">
    <property type="nucleotide sequence ID" value="NZ_JBJINY010000033.1"/>
</dbReference>
<dbReference type="OrthoDB" id="839304at2"/>
<evidence type="ECO:0000313" key="2">
    <source>
        <dbReference type="Proteomes" id="UP000248917"/>
    </source>
</evidence>
<keyword evidence="2" id="KW-1185">Reference proteome</keyword>
<protein>
    <submittedName>
        <fullName evidence="1">Uncharacterized protein</fullName>
    </submittedName>
</protein>
<dbReference type="Proteomes" id="UP000248917">
    <property type="component" value="Unassembled WGS sequence"/>
</dbReference>